<keyword evidence="3" id="KW-1185">Reference proteome</keyword>
<gene>
    <name evidence="2" type="ORF">ROA7745_03681</name>
</gene>
<dbReference type="Proteomes" id="UP000193224">
    <property type="component" value="Unassembled WGS sequence"/>
</dbReference>
<evidence type="ECO:0000313" key="2">
    <source>
        <dbReference type="EMBL" id="SMC13821.1"/>
    </source>
</evidence>
<dbReference type="AlphaFoldDB" id="A0A1X7BVZ1"/>
<dbReference type="EMBL" id="FWXB01000017">
    <property type="protein sequence ID" value="SMC13821.1"/>
    <property type="molecule type" value="Genomic_DNA"/>
</dbReference>
<protein>
    <submittedName>
        <fullName evidence="2">Uncharacterized protein</fullName>
    </submittedName>
</protein>
<organism evidence="2 3">
    <name type="scientific">Roseovarius aestuarii</name>
    <dbReference type="NCBI Taxonomy" id="475083"/>
    <lineage>
        <taxon>Bacteria</taxon>
        <taxon>Pseudomonadati</taxon>
        <taxon>Pseudomonadota</taxon>
        <taxon>Alphaproteobacteria</taxon>
        <taxon>Rhodobacterales</taxon>
        <taxon>Roseobacteraceae</taxon>
        <taxon>Roseovarius</taxon>
    </lineage>
</organism>
<evidence type="ECO:0000313" key="3">
    <source>
        <dbReference type="Proteomes" id="UP000193224"/>
    </source>
</evidence>
<sequence length="75" mass="8052">MSDTPENQPPEAEKSTSAPIDTTDEDQRDERDHPESNPIALPSHVAGSGTLDRLVDTARDYAKASTAENTNKAST</sequence>
<accession>A0A1X7BVZ1</accession>
<feature type="region of interest" description="Disordered" evidence="1">
    <location>
        <begin position="1"/>
        <end position="52"/>
    </location>
</feature>
<name>A0A1X7BVZ1_9RHOB</name>
<proteinExistence type="predicted"/>
<reference evidence="2 3" key="1">
    <citation type="submission" date="2017-03" db="EMBL/GenBank/DDBJ databases">
        <authorList>
            <person name="Afonso C.L."/>
            <person name="Miller P.J."/>
            <person name="Scott M.A."/>
            <person name="Spackman E."/>
            <person name="Goraichik I."/>
            <person name="Dimitrov K.M."/>
            <person name="Suarez D.L."/>
            <person name="Swayne D.E."/>
        </authorList>
    </citation>
    <scope>NUCLEOTIDE SEQUENCE [LARGE SCALE GENOMIC DNA]</scope>
    <source>
        <strain evidence="2 3">CECT 7745</strain>
    </source>
</reference>
<evidence type="ECO:0000256" key="1">
    <source>
        <dbReference type="SAM" id="MobiDB-lite"/>
    </source>
</evidence>